<dbReference type="EMBL" id="BMUL01000005">
    <property type="protein sequence ID" value="GHA78801.1"/>
    <property type="molecule type" value="Genomic_DNA"/>
</dbReference>
<sequence length="95" mass="10553">MRDRPELPHGDRFRELRESAARDSPTVPLHNAYTCPGRPITERGPAPGGRRDGIPTARKEPLRPDRPAWSGAVRRGPGQRSPARRRVRPAAAFSV</sequence>
<protein>
    <submittedName>
        <fullName evidence="2">Uncharacterized protein</fullName>
    </submittedName>
</protein>
<gene>
    <name evidence="2" type="ORF">GCM10010305_22450</name>
</gene>
<feature type="compositionally biased region" description="Basic and acidic residues" evidence="1">
    <location>
        <begin position="1"/>
        <end position="21"/>
    </location>
</feature>
<dbReference type="AlphaFoldDB" id="A0A918T1T3"/>
<feature type="region of interest" description="Disordered" evidence="1">
    <location>
        <begin position="1"/>
        <end position="95"/>
    </location>
</feature>
<evidence type="ECO:0000313" key="2">
    <source>
        <dbReference type="EMBL" id="GHA78801.1"/>
    </source>
</evidence>
<feature type="compositionally biased region" description="Basic and acidic residues" evidence="1">
    <location>
        <begin position="49"/>
        <end position="66"/>
    </location>
</feature>
<evidence type="ECO:0000256" key="1">
    <source>
        <dbReference type="SAM" id="MobiDB-lite"/>
    </source>
</evidence>
<comment type="caution">
    <text evidence="2">The sequence shown here is derived from an EMBL/GenBank/DDBJ whole genome shotgun (WGS) entry which is preliminary data.</text>
</comment>
<name>A0A918T1T3_9ACTN</name>
<dbReference type="Proteomes" id="UP000644020">
    <property type="component" value="Unassembled WGS sequence"/>
</dbReference>
<accession>A0A918T1T3</accession>
<evidence type="ECO:0000313" key="3">
    <source>
        <dbReference type="Proteomes" id="UP000644020"/>
    </source>
</evidence>
<reference evidence="2" key="1">
    <citation type="journal article" date="2014" name="Int. J. Syst. Evol. Microbiol.">
        <title>Complete genome sequence of Corynebacterium casei LMG S-19264T (=DSM 44701T), isolated from a smear-ripened cheese.</title>
        <authorList>
            <consortium name="US DOE Joint Genome Institute (JGI-PGF)"/>
            <person name="Walter F."/>
            <person name="Albersmeier A."/>
            <person name="Kalinowski J."/>
            <person name="Ruckert C."/>
        </authorList>
    </citation>
    <scope>NUCLEOTIDE SEQUENCE</scope>
    <source>
        <strain evidence="2">JCM 4518</strain>
    </source>
</reference>
<organism evidence="2 3">
    <name type="scientific">Streptomyces termitum</name>
    <dbReference type="NCBI Taxonomy" id="67368"/>
    <lineage>
        <taxon>Bacteria</taxon>
        <taxon>Bacillati</taxon>
        <taxon>Actinomycetota</taxon>
        <taxon>Actinomycetes</taxon>
        <taxon>Kitasatosporales</taxon>
        <taxon>Streptomycetaceae</taxon>
        <taxon>Streptomyces</taxon>
    </lineage>
</organism>
<keyword evidence="3" id="KW-1185">Reference proteome</keyword>
<reference evidence="2" key="2">
    <citation type="submission" date="2020-09" db="EMBL/GenBank/DDBJ databases">
        <authorList>
            <person name="Sun Q."/>
            <person name="Ohkuma M."/>
        </authorList>
    </citation>
    <scope>NUCLEOTIDE SEQUENCE</scope>
    <source>
        <strain evidence="2">JCM 4518</strain>
    </source>
</reference>
<proteinExistence type="predicted"/>